<dbReference type="GO" id="GO:0000776">
    <property type="term" value="C:kinetochore"/>
    <property type="evidence" value="ECO:0007669"/>
    <property type="project" value="TreeGrafter"/>
</dbReference>
<dbReference type="Pfam" id="PF00069">
    <property type="entry name" value="Pkinase"/>
    <property type="match status" value="1"/>
</dbReference>
<accession>A0A0A1XAM7</accession>
<evidence type="ECO:0000256" key="3">
    <source>
        <dbReference type="ARBA" id="ARBA00022741"/>
    </source>
</evidence>
<evidence type="ECO:0000256" key="1">
    <source>
        <dbReference type="ARBA" id="ARBA00022527"/>
    </source>
</evidence>
<keyword evidence="5 6" id="KW-0067">ATP-binding</keyword>
<dbReference type="GO" id="GO:0004712">
    <property type="term" value="F:protein serine/threonine/tyrosine kinase activity"/>
    <property type="evidence" value="ECO:0007669"/>
    <property type="project" value="TreeGrafter"/>
</dbReference>
<dbReference type="GO" id="GO:0033316">
    <property type="term" value="P:meiotic spindle assembly checkpoint signaling"/>
    <property type="evidence" value="ECO:0007669"/>
    <property type="project" value="TreeGrafter"/>
</dbReference>
<dbReference type="Gene3D" id="3.30.200.20">
    <property type="entry name" value="Phosphorylase Kinase, domain 1"/>
    <property type="match status" value="1"/>
</dbReference>
<dbReference type="GO" id="GO:0007094">
    <property type="term" value="P:mitotic spindle assembly checkpoint signaling"/>
    <property type="evidence" value="ECO:0007669"/>
    <property type="project" value="TreeGrafter"/>
</dbReference>
<dbReference type="InterPro" id="IPR008271">
    <property type="entry name" value="Ser/Thr_kinase_AS"/>
</dbReference>
<dbReference type="GO" id="GO:0034501">
    <property type="term" value="P:protein localization to kinetochore"/>
    <property type="evidence" value="ECO:0007669"/>
    <property type="project" value="TreeGrafter"/>
</dbReference>
<keyword evidence="3 6" id="KW-0547">Nucleotide-binding</keyword>
<evidence type="ECO:0000256" key="7">
    <source>
        <dbReference type="SAM" id="MobiDB-lite"/>
    </source>
</evidence>
<organism evidence="9">
    <name type="scientific">Zeugodacus cucurbitae</name>
    <name type="common">Melon fruit fly</name>
    <name type="synonym">Bactrocera cucurbitae</name>
    <dbReference type="NCBI Taxonomy" id="28588"/>
    <lineage>
        <taxon>Eukaryota</taxon>
        <taxon>Metazoa</taxon>
        <taxon>Ecdysozoa</taxon>
        <taxon>Arthropoda</taxon>
        <taxon>Hexapoda</taxon>
        <taxon>Insecta</taxon>
        <taxon>Pterygota</taxon>
        <taxon>Neoptera</taxon>
        <taxon>Endopterygota</taxon>
        <taxon>Diptera</taxon>
        <taxon>Brachycera</taxon>
        <taxon>Muscomorpha</taxon>
        <taxon>Tephritoidea</taxon>
        <taxon>Tephritidae</taxon>
        <taxon>Zeugodacus</taxon>
        <taxon>Zeugodacus</taxon>
    </lineage>
</organism>
<dbReference type="PROSITE" id="PS00107">
    <property type="entry name" value="PROTEIN_KINASE_ATP"/>
    <property type="match status" value="1"/>
</dbReference>
<protein>
    <submittedName>
        <fullName evidence="9">Dual specificity protein kinase TTK</fullName>
    </submittedName>
</protein>
<sequence length="656" mass="73197">MSFHYPRRVKDLPALEPDSDDEDINQEKKNGDELQKTSSKNHLAVMEAPPKVFGAFSNMRMFPKRCSELPTLDSDESEEEENPKTDNLNCAILNDSFIMSPVENSVLKTPGPSSSVKKKRTAGNLSFLTDFNKLALNTDGKENVNKTEDLLTAVVENIQPNAASTARKPHLSRQVNLCPLQSIQEDKMVNDNNTEEIARKSNENCAASLLQRFNSDPTPQKNTKHLDLETPLRQNNNTALVPAIASTIDHVADSQFATPQIRSFSVQRRPRGLCSTQSQKERTAIANEFRSQKVLFQTPMAITRAPVVCLPNDSITLSLCDSINGAETTPKSSENTDRNNEIKQQGKVKSKKSLDNAFSDSDKLEETKEKEPSNSKSEKDGILHINNSDYTIIKKIGCGGSSSVYLAKRNSDGNECALKVVDLRGDPVVVEGYLNETKLLAKLQGNICVVALYEYQLLRNESRLFLVMEKGDSDLHKILQTYTTNLPLYVLMNFWYQMLQAVNYIHQNGVIHSDLKPANFLMINGRLKLIDFGIASNIALDSTSIIKFSQAGTFNYISPEALTDTSTGSSPMRSNQPKIKISTKSDVWSLGCILYLLLYKRTPFSHIKNIYAKINAITSPTTNIEYPTIPLYYPAMLVHMAKKLLTTQSKEASILR</sequence>
<reference evidence="9" key="1">
    <citation type="submission" date="2014-11" db="EMBL/GenBank/DDBJ databases">
        <authorList>
            <person name="Geib S."/>
        </authorList>
    </citation>
    <scope>NUCLEOTIDE SEQUENCE</scope>
</reference>
<dbReference type="PANTHER" id="PTHR22974">
    <property type="entry name" value="MIXED LINEAGE PROTEIN KINASE"/>
    <property type="match status" value="1"/>
</dbReference>
<feature type="domain" description="Protein kinase" evidence="8">
    <location>
        <begin position="390"/>
        <end position="656"/>
    </location>
</feature>
<feature type="region of interest" description="Disordered" evidence="7">
    <location>
        <begin position="1"/>
        <end position="43"/>
    </location>
</feature>
<dbReference type="SUPFAM" id="SSF56112">
    <property type="entry name" value="Protein kinase-like (PK-like)"/>
    <property type="match status" value="1"/>
</dbReference>
<dbReference type="FunFam" id="3.30.200.20:FF:000131">
    <property type="entry name" value="Dual specificity protein kinase TTK"/>
    <property type="match status" value="1"/>
</dbReference>
<proteinExistence type="predicted"/>
<dbReference type="AlphaFoldDB" id="A0A0A1XAM7"/>
<feature type="compositionally biased region" description="Basic and acidic residues" evidence="7">
    <location>
        <begin position="25"/>
        <end position="35"/>
    </location>
</feature>
<evidence type="ECO:0000313" key="9">
    <source>
        <dbReference type="EMBL" id="JAD08319.1"/>
    </source>
</evidence>
<evidence type="ECO:0000256" key="2">
    <source>
        <dbReference type="ARBA" id="ARBA00022679"/>
    </source>
</evidence>
<evidence type="ECO:0000256" key="4">
    <source>
        <dbReference type="ARBA" id="ARBA00022777"/>
    </source>
</evidence>
<dbReference type="InterPro" id="IPR011009">
    <property type="entry name" value="Kinase-like_dom_sf"/>
</dbReference>
<name>A0A0A1XAM7_ZEUCU</name>
<dbReference type="PANTHER" id="PTHR22974:SF21">
    <property type="entry name" value="DUAL SPECIFICITY PROTEIN KINASE TTK"/>
    <property type="match status" value="1"/>
</dbReference>
<dbReference type="InterPro" id="IPR000719">
    <property type="entry name" value="Prot_kinase_dom"/>
</dbReference>
<dbReference type="InterPro" id="IPR017441">
    <property type="entry name" value="Protein_kinase_ATP_BS"/>
</dbReference>
<dbReference type="FunFam" id="1.10.510.10:FF:001076">
    <property type="entry name" value="Altered disjunction"/>
    <property type="match status" value="1"/>
</dbReference>
<dbReference type="Gene3D" id="1.10.510.10">
    <property type="entry name" value="Transferase(Phosphotransferase) domain 1"/>
    <property type="match status" value="1"/>
</dbReference>
<gene>
    <name evidence="9" type="primary">Ttk_0</name>
    <name evidence="9" type="ORF">g.8466</name>
</gene>
<keyword evidence="2" id="KW-0808">Transferase</keyword>
<evidence type="ECO:0000256" key="5">
    <source>
        <dbReference type="ARBA" id="ARBA00022840"/>
    </source>
</evidence>
<keyword evidence="4 9" id="KW-0418">Kinase</keyword>
<feature type="region of interest" description="Disordered" evidence="7">
    <location>
        <begin position="327"/>
        <end position="381"/>
    </location>
</feature>
<keyword evidence="1" id="KW-0723">Serine/threonine-protein kinase</keyword>
<dbReference type="SMART" id="SM00220">
    <property type="entry name" value="S_TKc"/>
    <property type="match status" value="1"/>
</dbReference>
<feature type="compositionally biased region" description="Basic and acidic residues" evidence="7">
    <location>
        <begin position="360"/>
        <end position="381"/>
    </location>
</feature>
<evidence type="ECO:0000259" key="8">
    <source>
        <dbReference type="PROSITE" id="PS50011"/>
    </source>
</evidence>
<dbReference type="EMBL" id="GBXI01005973">
    <property type="protein sequence ID" value="JAD08319.1"/>
    <property type="molecule type" value="Transcribed_RNA"/>
</dbReference>
<dbReference type="GO" id="GO:0005524">
    <property type="term" value="F:ATP binding"/>
    <property type="evidence" value="ECO:0007669"/>
    <property type="project" value="UniProtKB-UniRule"/>
</dbReference>
<evidence type="ECO:0000256" key="6">
    <source>
        <dbReference type="PROSITE-ProRule" id="PRU10141"/>
    </source>
</evidence>
<dbReference type="GO" id="GO:0005634">
    <property type="term" value="C:nucleus"/>
    <property type="evidence" value="ECO:0007669"/>
    <property type="project" value="TreeGrafter"/>
</dbReference>
<dbReference type="PROSITE" id="PS00108">
    <property type="entry name" value="PROTEIN_KINASE_ST"/>
    <property type="match status" value="1"/>
</dbReference>
<feature type="binding site" evidence="6">
    <location>
        <position position="419"/>
    </location>
    <ligand>
        <name>ATP</name>
        <dbReference type="ChEBI" id="CHEBI:30616"/>
    </ligand>
</feature>
<dbReference type="GO" id="GO:0004674">
    <property type="term" value="F:protein serine/threonine kinase activity"/>
    <property type="evidence" value="ECO:0007669"/>
    <property type="project" value="UniProtKB-KW"/>
</dbReference>
<dbReference type="GO" id="GO:0007059">
    <property type="term" value="P:chromosome segregation"/>
    <property type="evidence" value="ECO:0007669"/>
    <property type="project" value="TreeGrafter"/>
</dbReference>
<dbReference type="PROSITE" id="PS50011">
    <property type="entry name" value="PROTEIN_KINASE_DOM"/>
    <property type="match status" value="1"/>
</dbReference>
<reference evidence="9" key="2">
    <citation type="journal article" date="2015" name="Gigascience">
        <title>Reconstructing a comprehensive transcriptome assembly of a white-pupal translocated strain of the pest fruit fly Bactrocera cucurbitae.</title>
        <authorList>
            <person name="Sim S.B."/>
            <person name="Calla B."/>
            <person name="Hall B."/>
            <person name="DeRego T."/>
            <person name="Geib S.M."/>
        </authorList>
    </citation>
    <scope>NUCLEOTIDE SEQUENCE</scope>
</reference>